<evidence type="ECO:0000313" key="3">
    <source>
        <dbReference type="EMBL" id="HIU21436.1"/>
    </source>
</evidence>
<feature type="transmembrane region" description="Helical" evidence="1">
    <location>
        <begin position="216"/>
        <end position="233"/>
    </location>
</feature>
<keyword evidence="3" id="KW-0482">Metalloprotease</keyword>
<dbReference type="AlphaFoldDB" id="A0A9D1HRQ8"/>
<keyword evidence="3" id="KW-0378">Hydrolase</keyword>
<evidence type="ECO:0000259" key="2">
    <source>
        <dbReference type="Pfam" id="PF02517"/>
    </source>
</evidence>
<reference evidence="3" key="2">
    <citation type="journal article" date="2021" name="PeerJ">
        <title>Extensive microbial diversity within the chicken gut microbiome revealed by metagenomics and culture.</title>
        <authorList>
            <person name="Gilroy R."/>
            <person name="Ravi A."/>
            <person name="Getino M."/>
            <person name="Pursley I."/>
            <person name="Horton D.L."/>
            <person name="Alikhan N.F."/>
            <person name="Baker D."/>
            <person name="Gharbi K."/>
            <person name="Hall N."/>
            <person name="Watson M."/>
            <person name="Adriaenssens E.M."/>
            <person name="Foster-Nyarko E."/>
            <person name="Jarju S."/>
            <person name="Secka A."/>
            <person name="Antonio M."/>
            <person name="Oren A."/>
            <person name="Chaudhuri R.R."/>
            <person name="La Ragione R."/>
            <person name="Hildebrand F."/>
            <person name="Pallen M.J."/>
        </authorList>
    </citation>
    <scope>NUCLEOTIDE SEQUENCE</scope>
    <source>
        <strain evidence="3">1063</strain>
    </source>
</reference>
<reference evidence="3" key="1">
    <citation type="submission" date="2020-10" db="EMBL/GenBank/DDBJ databases">
        <authorList>
            <person name="Gilroy R."/>
        </authorList>
    </citation>
    <scope>NUCLEOTIDE SEQUENCE</scope>
    <source>
        <strain evidence="3">1063</strain>
    </source>
</reference>
<feature type="transmembrane region" description="Helical" evidence="1">
    <location>
        <begin position="297"/>
        <end position="318"/>
    </location>
</feature>
<feature type="domain" description="CAAX prenyl protease 2/Lysostaphin resistance protein A-like" evidence="2">
    <location>
        <begin position="133"/>
        <end position="217"/>
    </location>
</feature>
<keyword evidence="1" id="KW-1133">Transmembrane helix</keyword>
<name>A0A9D1HRQ8_9FIRM</name>
<evidence type="ECO:0000313" key="4">
    <source>
        <dbReference type="Proteomes" id="UP000824088"/>
    </source>
</evidence>
<dbReference type="EMBL" id="DVMN01000076">
    <property type="protein sequence ID" value="HIU21436.1"/>
    <property type="molecule type" value="Genomic_DNA"/>
</dbReference>
<feature type="transmembrane region" description="Helical" evidence="1">
    <location>
        <begin position="239"/>
        <end position="265"/>
    </location>
</feature>
<feature type="transmembrane region" description="Helical" evidence="1">
    <location>
        <begin position="188"/>
        <end position="209"/>
    </location>
</feature>
<protein>
    <submittedName>
        <fullName evidence="3">CPBP family intramembrane metalloprotease</fullName>
    </submittedName>
</protein>
<feature type="transmembrane region" description="Helical" evidence="1">
    <location>
        <begin position="87"/>
        <end position="108"/>
    </location>
</feature>
<dbReference type="Proteomes" id="UP000824088">
    <property type="component" value="Unassembled WGS sequence"/>
</dbReference>
<evidence type="ECO:0000256" key="1">
    <source>
        <dbReference type="SAM" id="Phobius"/>
    </source>
</evidence>
<keyword evidence="1" id="KW-0472">Membrane</keyword>
<dbReference type="InterPro" id="IPR052710">
    <property type="entry name" value="CAAX_protease"/>
</dbReference>
<dbReference type="Pfam" id="PF02517">
    <property type="entry name" value="Rce1-like"/>
    <property type="match status" value="1"/>
</dbReference>
<proteinExistence type="predicted"/>
<keyword evidence="1" id="KW-0812">Transmembrane</keyword>
<feature type="transmembrane region" description="Helical" evidence="1">
    <location>
        <begin position="39"/>
        <end position="66"/>
    </location>
</feature>
<organism evidence="3 4">
    <name type="scientific">Candidatus Limadaptatus stercorigallinarum</name>
    <dbReference type="NCBI Taxonomy" id="2840845"/>
    <lineage>
        <taxon>Bacteria</taxon>
        <taxon>Bacillati</taxon>
        <taxon>Bacillota</taxon>
        <taxon>Clostridia</taxon>
        <taxon>Eubacteriales</taxon>
        <taxon>Candidatus Limadaptatus</taxon>
    </lineage>
</organism>
<dbReference type="GO" id="GO:0008237">
    <property type="term" value="F:metallopeptidase activity"/>
    <property type="evidence" value="ECO:0007669"/>
    <property type="project" value="UniProtKB-KW"/>
</dbReference>
<dbReference type="GO" id="GO:0004175">
    <property type="term" value="F:endopeptidase activity"/>
    <property type="evidence" value="ECO:0007669"/>
    <property type="project" value="UniProtKB-ARBA"/>
</dbReference>
<gene>
    <name evidence="3" type="ORF">IAD51_04300</name>
</gene>
<sequence length="319" mass="34386">MTARAGGGLVYFLVILMTLLMRISGSAGVYDALGVDPDVFFTLIVQLCCFGLLPVLGWLIIVGGRGKDELRALPRTFNVVKCGKRDFLRTLAITVPVLFVTGFVSYVWNGALSLMGYERSSSAGAEQTAAVLVSDIFLTAVLPALFEELTHRGEVFATYRDSGWKVIPVSALLFSLMHQNIPQTGHTFVMGICLGVLTYYSGSLLPAVFVHFFNNFISVVSGYSGLVPVFGVIDTVSGWLYGTVFGVVIACLIAAASVAFIAFMLGRMRKDAVRCGRLSEAKFAPAAEGALPLSKDIMLWFIIAVGVVATLFSFVWGIM</sequence>
<comment type="caution">
    <text evidence="3">The sequence shown here is derived from an EMBL/GenBank/DDBJ whole genome shotgun (WGS) entry which is preliminary data.</text>
</comment>
<accession>A0A9D1HRQ8</accession>
<dbReference type="PANTHER" id="PTHR36435">
    <property type="entry name" value="SLR1288 PROTEIN"/>
    <property type="match status" value="1"/>
</dbReference>
<feature type="transmembrane region" description="Helical" evidence="1">
    <location>
        <begin position="9"/>
        <end position="33"/>
    </location>
</feature>
<keyword evidence="3" id="KW-0645">Protease</keyword>
<dbReference type="PANTHER" id="PTHR36435:SF1">
    <property type="entry name" value="CAAX AMINO TERMINAL PROTEASE FAMILY PROTEIN"/>
    <property type="match status" value="1"/>
</dbReference>
<dbReference type="GO" id="GO:0080120">
    <property type="term" value="P:CAAX-box protein maturation"/>
    <property type="evidence" value="ECO:0007669"/>
    <property type="project" value="UniProtKB-ARBA"/>
</dbReference>
<dbReference type="InterPro" id="IPR003675">
    <property type="entry name" value="Rce1/LyrA-like_dom"/>
</dbReference>